<dbReference type="STRING" id="631454.N177_2050"/>
<gene>
    <name evidence="1" type="ORF">N177_2050</name>
</gene>
<evidence type="ECO:0000313" key="2">
    <source>
        <dbReference type="Proteomes" id="UP000017819"/>
    </source>
</evidence>
<dbReference type="Proteomes" id="UP000017819">
    <property type="component" value="Unassembled WGS sequence"/>
</dbReference>
<dbReference type="EMBL" id="AWXZ01000028">
    <property type="protein sequence ID" value="ESR25051.1"/>
    <property type="molecule type" value="Genomic_DNA"/>
</dbReference>
<evidence type="ECO:0000313" key="1">
    <source>
        <dbReference type="EMBL" id="ESR25051.1"/>
    </source>
</evidence>
<name>V4RFX6_9HYPH</name>
<reference evidence="1 2" key="1">
    <citation type="journal article" date="2014" name="Genome Announc.">
        <title>Draft Genome Sequence of Lutibaculum baratangense Strain AMV1T, Isolated from a Mud Volcano in Andamans, India.</title>
        <authorList>
            <person name="Singh A."/>
            <person name="Sreenivas A."/>
            <person name="Sathyanarayana Reddy G."/>
            <person name="Pinnaka A.K."/>
            <person name="Shivaji S."/>
        </authorList>
    </citation>
    <scope>NUCLEOTIDE SEQUENCE [LARGE SCALE GENOMIC DNA]</scope>
    <source>
        <strain evidence="1 2">AMV1</strain>
    </source>
</reference>
<protein>
    <submittedName>
        <fullName evidence="1">Uncharacterized protein</fullName>
    </submittedName>
</protein>
<sequence>MRNHSAKGEASEVRFADSLPIHDGYDVFREAFDTVALPNGW</sequence>
<dbReference type="AlphaFoldDB" id="V4RFX6"/>
<organism evidence="1 2">
    <name type="scientific">Lutibaculum baratangense AMV1</name>
    <dbReference type="NCBI Taxonomy" id="631454"/>
    <lineage>
        <taxon>Bacteria</taxon>
        <taxon>Pseudomonadati</taxon>
        <taxon>Pseudomonadota</taxon>
        <taxon>Alphaproteobacteria</taxon>
        <taxon>Hyphomicrobiales</taxon>
        <taxon>Tepidamorphaceae</taxon>
        <taxon>Lutibaculum</taxon>
    </lineage>
</organism>
<proteinExistence type="predicted"/>
<keyword evidence="2" id="KW-1185">Reference proteome</keyword>
<accession>V4RFX6</accession>
<comment type="caution">
    <text evidence="1">The sequence shown here is derived from an EMBL/GenBank/DDBJ whole genome shotgun (WGS) entry which is preliminary data.</text>
</comment>